<comment type="caution">
    <text evidence="1">The sequence shown here is derived from an EMBL/GenBank/DDBJ whole genome shotgun (WGS) entry which is preliminary data.</text>
</comment>
<dbReference type="EMBL" id="JAMPLM010000030">
    <property type="protein sequence ID" value="MEP1061244.1"/>
    <property type="molecule type" value="Genomic_DNA"/>
</dbReference>
<evidence type="ECO:0008006" key="3">
    <source>
        <dbReference type="Google" id="ProtNLM"/>
    </source>
</evidence>
<evidence type="ECO:0000313" key="1">
    <source>
        <dbReference type="EMBL" id="MEP1061244.1"/>
    </source>
</evidence>
<dbReference type="Proteomes" id="UP001476950">
    <property type="component" value="Unassembled WGS sequence"/>
</dbReference>
<evidence type="ECO:0000313" key="2">
    <source>
        <dbReference type="Proteomes" id="UP001476950"/>
    </source>
</evidence>
<organism evidence="1 2">
    <name type="scientific">Stenomitos frigidus AS-A4</name>
    <dbReference type="NCBI Taxonomy" id="2933935"/>
    <lineage>
        <taxon>Bacteria</taxon>
        <taxon>Bacillati</taxon>
        <taxon>Cyanobacteriota</taxon>
        <taxon>Cyanophyceae</taxon>
        <taxon>Leptolyngbyales</taxon>
        <taxon>Leptolyngbyaceae</taxon>
        <taxon>Stenomitos</taxon>
    </lineage>
</organism>
<sequence length="197" mass="21706">MHQTLANCTLSATSPEEALLNQAGEYAKAGYDAFALAIVRGVNHWFRPIAMLRVVDAYQQAQKLEQAQQLYLAQQQYDQALQLARRERVQNILPDVALAYAAAGQPQQAQQVVEAIPVLAHSPAHLDWLLPALARSFAQKGQFDQALRVAQGIRTKVYKGQALIMIAIEYRAQDSVASRAQATAILKQALQVALSMQ</sequence>
<accession>A0ABV0KSJ1</accession>
<dbReference type="RefSeq" id="WP_190448484.1">
    <property type="nucleotide sequence ID" value="NZ_JAMPLM010000030.1"/>
</dbReference>
<proteinExistence type="predicted"/>
<gene>
    <name evidence="1" type="ORF">NDI38_22695</name>
</gene>
<name>A0ABV0KSJ1_9CYAN</name>
<keyword evidence="2" id="KW-1185">Reference proteome</keyword>
<protein>
    <recommendedName>
        <fullName evidence="3">MalT-like TPR region domain-containing protein</fullName>
    </recommendedName>
</protein>
<reference evidence="1 2" key="1">
    <citation type="submission" date="2022-04" db="EMBL/GenBank/DDBJ databases">
        <title>Positive selection, recombination, and allopatry shape intraspecific diversity of widespread and dominant cyanobacteria.</title>
        <authorList>
            <person name="Wei J."/>
            <person name="Shu W."/>
            <person name="Hu C."/>
        </authorList>
    </citation>
    <scope>NUCLEOTIDE SEQUENCE [LARGE SCALE GENOMIC DNA]</scope>
    <source>
        <strain evidence="1 2">AS-A4</strain>
    </source>
</reference>